<keyword evidence="1" id="KW-0233">DNA recombination</keyword>
<dbReference type="InterPro" id="IPR041577">
    <property type="entry name" value="RT_RNaseH_2"/>
</dbReference>
<dbReference type="InterPro" id="IPR036397">
    <property type="entry name" value="RNaseH_sf"/>
</dbReference>
<proteinExistence type="predicted"/>
<sequence length="1191" mass="132977">MEVKEVFRWGEPERNGFAELKAALMKPVELAHLGYSKNFKVHPDACDYGIGAALMQDRNGHPMPICSKFRPYIWGTKIVVKTDHRALCWLMTKQKLSDRLERRSLSLQEYDISIHYKKGSLQEDADALSRYPIQESGEEEQAVAIPVVPIDTRSWADGRDREKQWRWIKQVMIKNGSTQYGNLLLKEGFQYLRTIRFRQNFERLCVPPKRRKEALSLGGYPLCPKLQELIEPETGSREEKGAVGDNAGGGTLQAIGINVLGPFPRSQNGNIVVAVDSLTKWVEARALPDATARQMTKFFVEDLVCWSCCDCHIANGLVERQNKTLATILAMYVDESHEDWDEFLEFVTFAYNIAWQQSTNHTPFMMVYGREAGILADLLAAMRPSQPKLFGAEDLMKANMELREYVKDRLAMVQQRQKTQYDARVRAAPVYEPGDLVFIFRPQRKKRLAEKLLNQDVKPYKVIRALLFLQKVTWCVEKANRALNWTTGVFHGWQTGLADAAIGRLSPLICPPNVLAKALNSVRQALPQGWGLTPALQEGNGSRAYQEARVEVALANGNVRLFIHLPVFGFNYALQIYSVFPMPVATSNESVSHLYAGWAPYLGVSPDRQMFVEFNVDEIRKCAPYMGSVYPFLKPIDRKGKIKSCVAAVFLQEQEGIQRSFYLDSKKWTGIDLFYIGGRKWGYAGKGNGTIVLQRPGKRIGRIGLPQVLPAAGVIKIPLLCSATSDKWVLQASFRQMMPVNLTSVIDEEAAGILSGPLAPVVEQSQPVTKSHIMEEAPAALRTSTLIDLAGTSSRLKAVERLRRQWEEEENTKRYPFEWLIGCLFSFRLLVYLWIEYRRLSGHVDTLLLASLGEMREAGEEDQGQPGPKAVTSALVSPISGASLRRSASTHVKPRAIDVGSGRFSPSQLNQCVTSSRLETIRRQLQGRGLSATVVELLLAGSRVNTASAYESAWHNWANWCVGKRANPLSDDLASVLEFLTDLHALGKSYSTVLNYFVSLGEKRILSLAQLASKMVTLVALATLMSVSEIALIVYESVVFSESSVKFYIIAPRKAQHSGPLQSFLISMCSNKMLCPVLVVQDYVERTQKFRSATNSERLVIAVIAPHKPVTPNSVSRWIKTSLRCVGVDTDTFGAHSTRSAAASKATASGLSVDAILKAGNWSRESTFNRFDNRAKGSSVDSVVFGQQIQN</sequence>
<dbReference type="EMBL" id="LRGB01000086">
    <property type="protein sequence ID" value="KZS20895.1"/>
    <property type="molecule type" value="Genomic_DNA"/>
</dbReference>
<dbReference type="Pfam" id="PF17919">
    <property type="entry name" value="RT_RNaseH_2"/>
    <property type="match status" value="1"/>
</dbReference>
<dbReference type="SUPFAM" id="SSF56349">
    <property type="entry name" value="DNA breaking-rejoining enzymes"/>
    <property type="match status" value="1"/>
</dbReference>
<evidence type="ECO:0008006" key="7">
    <source>
        <dbReference type="Google" id="ProtNLM"/>
    </source>
</evidence>
<dbReference type="GO" id="GO:0071897">
    <property type="term" value="P:DNA biosynthetic process"/>
    <property type="evidence" value="ECO:0007669"/>
    <property type="project" value="UniProtKB-ARBA"/>
</dbReference>
<protein>
    <recommendedName>
        <fullName evidence="7">Integrase catalytic domain-containing protein</fullName>
    </recommendedName>
</protein>
<dbReference type="PANTHER" id="PTHR37984">
    <property type="entry name" value="PROTEIN CBG26694"/>
    <property type="match status" value="1"/>
</dbReference>
<evidence type="ECO:0000313" key="5">
    <source>
        <dbReference type="EMBL" id="KZS20895.1"/>
    </source>
</evidence>
<dbReference type="OrthoDB" id="6496015at2759"/>
<evidence type="ECO:0000259" key="4">
    <source>
        <dbReference type="Pfam" id="PF17919"/>
    </source>
</evidence>
<dbReference type="GO" id="GO:0015074">
    <property type="term" value="P:DNA integration"/>
    <property type="evidence" value="ECO:0007669"/>
    <property type="project" value="InterPro"/>
</dbReference>
<dbReference type="Pfam" id="PF00589">
    <property type="entry name" value="Phage_integrase"/>
    <property type="match status" value="1"/>
</dbReference>
<dbReference type="Proteomes" id="UP000076858">
    <property type="component" value="Unassembled WGS sequence"/>
</dbReference>
<comment type="caution">
    <text evidence="5">The sequence shown here is derived from an EMBL/GenBank/DDBJ whole genome shotgun (WGS) entry which is preliminary data.</text>
</comment>
<dbReference type="SUPFAM" id="SSF53098">
    <property type="entry name" value="Ribonuclease H-like"/>
    <property type="match status" value="1"/>
</dbReference>
<dbReference type="InterPro" id="IPR013762">
    <property type="entry name" value="Integrase-like_cat_sf"/>
</dbReference>
<dbReference type="PANTHER" id="PTHR37984:SF5">
    <property type="entry name" value="PROTEIN NYNRIN-LIKE"/>
    <property type="match status" value="1"/>
</dbReference>
<dbReference type="GO" id="GO:0003677">
    <property type="term" value="F:DNA binding"/>
    <property type="evidence" value="ECO:0007669"/>
    <property type="project" value="InterPro"/>
</dbReference>
<dbReference type="AlphaFoldDB" id="A0A162RZ38"/>
<feature type="domain" description="Reverse transcriptase/retrotransposon-derived protein RNase H-like" evidence="4">
    <location>
        <begin position="9"/>
        <end position="66"/>
    </location>
</feature>
<name>A0A162RZ38_9CRUS</name>
<keyword evidence="6" id="KW-1185">Reference proteome</keyword>
<evidence type="ECO:0000259" key="3">
    <source>
        <dbReference type="Pfam" id="PF00589"/>
    </source>
</evidence>
<dbReference type="GO" id="GO:0042575">
    <property type="term" value="C:DNA polymerase complex"/>
    <property type="evidence" value="ECO:0007669"/>
    <property type="project" value="UniProtKB-ARBA"/>
</dbReference>
<dbReference type="InterPro" id="IPR002104">
    <property type="entry name" value="Integrase_catalytic"/>
</dbReference>
<dbReference type="SUPFAM" id="SSF47823">
    <property type="entry name" value="lambda integrase-like, N-terminal domain"/>
    <property type="match status" value="1"/>
</dbReference>
<dbReference type="GO" id="GO:0003824">
    <property type="term" value="F:catalytic activity"/>
    <property type="evidence" value="ECO:0007669"/>
    <property type="project" value="UniProtKB-KW"/>
</dbReference>
<reference evidence="5 6" key="1">
    <citation type="submission" date="2016-03" db="EMBL/GenBank/DDBJ databases">
        <title>EvidentialGene: Evidence-directed Construction of Genes on Genomes.</title>
        <authorList>
            <person name="Gilbert D.G."/>
            <person name="Choi J.-H."/>
            <person name="Mockaitis K."/>
            <person name="Colbourne J."/>
            <person name="Pfrender M."/>
        </authorList>
    </citation>
    <scope>NUCLEOTIDE SEQUENCE [LARGE SCALE GENOMIC DNA]</scope>
    <source>
        <strain evidence="5 6">Xinb3</strain>
        <tissue evidence="5">Complete organism</tissue>
    </source>
</reference>
<feature type="domain" description="Tyr recombinase" evidence="3">
    <location>
        <begin position="1010"/>
        <end position="1171"/>
    </location>
</feature>
<dbReference type="InterPro" id="IPR011010">
    <property type="entry name" value="DNA_brk_join_enz"/>
</dbReference>
<organism evidence="5 6">
    <name type="scientific">Daphnia magna</name>
    <dbReference type="NCBI Taxonomy" id="35525"/>
    <lineage>
        <taxon>Eukaryota</taxon>
        <taxon>Metazoa</taxon>
        <taxon>Ecdysozoa</taxon>
        <taxon>Arthropoda</taxon>
        <taxon>Crustacea</taxon>
        <taxon>Branchiopoda</taxon>
        <taxon>Diplostraca</taxon>
        <taxon>Cladocera</taxon>
        <taxon>Anomopoda</taxon>
        <taxon>Daphniidae</taxon>
        <taxon>Daphnia</taxon>
    </lineage>
</organism>
<dbReference type="InterPro" id="IPR050951">
    <property type="entry name" value="Retrovirus_Pol_polyprotein"/>
</dbReference>
<dbReference type="InterPro" id="IPR012337">
    <property type="entry name" value="RNaseH-like_sf"/>
</dbReference>
<accession>A0A162RZ38</accession>
<gene>
    <name evidence="5" type="ORF">APZ42_012279</name>
</gene>
<dbReference type="InterPro" id="IPR043502">
    <property type="entry name" value="DNA/RNA_pol_sf"/>
</dbReference>
<dbReference type="SUPFAM" id="SSF56672">
    <property type="entry name" value="DNA/RNA polymerases"/>
    <property type="match status" value="1"/>
</dbReference>
<dbReference type="CDD" id="cd09274">
    <property type="entry name" value="RNase_HI_RT_Ty3"/>
    <property type="match status" value="1"/>
</dbReference>
<dbReference type="GO" id="GO:0006310">
    <property type="term" value="P:DNA recombination"/>
    <property type="evidence" value="ECO:0007669"/>
    <property type="project" value="UniProtKB-KW"/>
</dbReference>
<dbReference type="Gene3D" id="3.30.420.10">
    <property type="entry name" value="Ribonuclease H-like superfamily/Ribonuclease H"/>
    <property type="match status" value="1"/>
</dbReference>
<evidence type="ECO:0000256" key="1">
    <source>
        <dbReference type="ARBA" id="ARBA00023172"/>
    </source>
</evidence>
<evidence type="ECO:0000313" key="6">
    <source>
        <dbReference type="Proteomes" id="UP000076858"/>
    </source>
</evidence>
<dbReference type="Gene3D" id="1.10.443.10">
    <property type="entry name" value="Intergrase catalytic core"/>
    <property type="match status" value="1"/>
</dbReference>
<keyword evidence="2" id="KW-0511">Multifunctional enzyme</keyword>
<evidence type="ECO:0000256" key="2">
    <source>
        <dbReference type="ARBA" id="ARBA00023268"/>
    </source>
</evidence>